<dbReference type="InterPro" id="IPR052718">
    <property type="entry name" value="NmrA-type_oxidoreductase"/>
</dbReference>
<sequence>MRIGVTGASGQLGGGVLEALLARGVKGSDIVAISRTPEKLQRFAERGIVLKKGDFDDEAGLASAFQGIERLLVIPASDLRPGIRLPQHRQAVAAAKQAGVKHLVYISTVGAHRGQDLFRTHVETELAVFASGLAWTILRIGMYYDNLWMGTLQHALSTGIYAATAPTPAANVARSDVAAAAAALVSTSGHDGCIYHATGPHSQTPAEIAAVISEVFGRRVAAVDVTQDQFNGALKGAGLPDFVVAAVGGIEAARARGLLDLVTHDIEYLTGRKALTLAQYLWTHRHLADRQTASH</sequence>
<comment type="caution">
    <text evidence="2">The sequence shown here is derived from an EMBL/GenBank/DDBJ whole genome shotgun (WGS) entry which is preliminary data.</text>
</comment>
<dbReference type="AlphaFoldDB" id="A0A4R6WPI5"/>
<dbReference type="EMBL" id="SNYW01000007">
    <property type="protein sequence ID" value="TDQ83104.1"/>
    <property type="molecule type" value="Genomic_DNA"/>
</dbReference>
<dbReference type="OrthoDB" id="7771794at2"/>
<evidence type="ECO:0000313" key="2">
    <source>
        <dbReference type="EMBL" id="TDQ83104.1"/>
    </source>
</evidence>
<feature type="domain" description="NAD(P)-binding" evidence="1">
    <location>
        <begin position="7"/>
        <end position="186"/>
    </location>
</feature>
<dbReference type="InterPro" id="IPR036291">
    <property type="entry name" value="NAD(P)-bd_dom_sf"/>
</dbReference>
<dbReference type="SUPFAM" id="SSF51735">
    <property type="entry name" value="NAD(P)-binding Rossmann-fold domains"/>
    <property type="match status" value="1"/>
</dbReference>
<dbReference type="PANTHER" id="PTHR47129:SF1">
    <property type="entry name" value="NMRA-LIKE DOMAIN-CONTAINING PROTEIN"/>
    <property type="match status" value="1"/>
</dbReference>
<gene>
    <name evidence="2" type="ORF">A8950_1387</name>
</gene>
<accession>A0A4R6WPI5</accession>
<organism evidence="2 3">
    <name type="scientific">Dongia mobilis</name>
    <dbReference type="NCBI Taxonomy" id="578943"/>
    <lineage>
        <taxon>Bacteria</taxon>
        <taxon>Pseudomonadati</taxon>
        <taxon>Pseudomonadota</taxon>
        <taxon>Alphaproteobacteria</taxon>
        <taxon>Rhodospirillales</taxon>
        <taxon>Dongiaceae</taxon>
        <taxon>Dongia</taxon>
    </lineage>
</organism>
<dbReference type="Gene3D" id="3.40.50.720">
    <property type="entry name" value="NAD(P)-binding Rossmann-like Domain"/>
    <property type="match status" value="1"/>
</dbReference>
<proteinExistence type="predicted"/>
<dbReference type="InterPro" id="IPR016040">
    <property type="entry name" value="NAD(P)-bd_dom"/>
</dbReference>
<dbReference type="PANTHER" id="PTHR47129">
    <property type="entry name" value="QUINONE OXIDOREDUCTASE 2"/>
    <property type="match status" value="1"/>
</dbReference>
<keyword evidence="3" id="KW-1185">Reference proteome</keyword>
<dbReference type="Pfam" id="PF13460">
    <property type="entry name" value="NAD_binding_10"/>
    <property type="match status" value="1"/>
</dbReference>
<evidence type="ECO:0000313" key="3">
    <source>
        <dbReference type="Proteomes" id="UP000295783"/>
    </source>
</evidence>
<dbReference type="Proteomes" id="UP000295783">
    <property type="component" value="Unassembled WGS sequence"/>
</dbReference>
<evidence type="ECO:0000259" key="1">
    <source>
        <dbReference type="Pfam" id="PF13460"/>
    </source>
</evidence>
<dbReference type="Gene3D" id="3.90.25.10">
    <property type="entry name" value="UDP-galactose 4-epimerase, domain 1"/>
    <property type="match status" value="1"/>
</dbReference>
<protein>
    <submittedName>
        <fullName evidence="2">NAD(P)H dehydrogenase (Quinone)</fullName>
    </submittedName>
</protein>
<name>A0A4R6WPI5_9PROT</name>
<dbReference type="RefSeq" id="WP_133612889.1">
    <property type="nucleotide sequence ID" value="NZ_SNYW01000007.1"/>
</dbReference>
<reference evidence="2 3" key="1">
    <citation type="submission" date="2019-03" db="EMBL/GenBank/DDBJ databases">
        <title>Genomic Encyclopedia of Type Strains, Phase III (KMG-III): the genomes of soil and plant-associated and newly described type strains.</title>
        <authorList>
            <person name="Whitman W."/>
        </authorList>
    </citation>
    <scope>NUCLEOTIDE SEQUENCE [LARGE SCALE GENOMIC DNA]</scope>
    <source>
        <strain evidence="2 3">CGMCC 1.7660</strain>
    </source>
</reference>